<dbReference type="PROSITE" id="PS51257">
    <property type="entry name" value="PROKAR_LIPOPROTEIN"/>
    <property type="match status" value="1"/>
</dbReference>
<feature type="signal peptide" evidence="1">
    <location>
        <begin position="1"/>
        <end position="29"/>
    </location>
</feature>
<feature type="domain" description="Copper amine oxidase-like N-terminal" evidence="2">
    <location>
        <begin position="62"/>
        <end position="101"/>
    </location>
</feature>
<comment type="caution">
    <text evidence="3">The sequence shown here is derived from an EMBL/GenBank/DDBJ whole genome shotgun (WGS) entry which is preliminary data.</text>
</comment>
<dbReference type="InterPro" id="IPR036582">
    <property type="entry name" value="Mao_N_sf"/>
</dbReference>
<dbReference type="Proteomes" id="UP001141950">
    <property type="component" value="Unassembled WGS sequence"/>
</dbReference>
<dbReference type="RefSeq" id="WP_257443662.1">
    <property type="nucleotide sequence ID" value="NZ_JANIPJ010000003.1"/>
</dbReference>
<dbReference type="InterPro" id="IPR012854">
    <property type="entry name" value="Cu_amine_oxidase-like_N"/>
</dbReference>
<evidence type="ECO:0000313" key="4">
    <source>
        <dbReference type="Proteomes" id="UP001141950"/>
    </source>
</evidence>
<protein>
    <submittedName>
        <fullName evidence="3">Copper amine oxidase N-terminal domain-containing protein</fullName>
    </submittedName>
</protein>
<gene>
    <name evidence="3" type="ORF">NQZ67_05890</name>
</gene>
<dbReference type="Pfam" id="PF07833">
    <property type="entry name" value="Cu_amine_oxidN1"/>
    <property type="match status" value="1"/>
</dbReference>
<dbReference type="AlphaFoldDB" id="A0A9X2MTF5"/>
<evidence type="ECO:0000259" key="2">
    <source>
        <dbReference type="Pfam" id="PF07833"/>
    </source>
</evidence>
<evidence type="ECO:0000256" key="1">
    <source>
        <dbReference type="SAM" id="SignalP"/>
    </source>
</evidence>
<dbReference type="EMBL" id="JANIPJ010000003">
    <property type="protein sequence ID" value="MCR2803412.1"/>
    <property type="molecule type" value="Genomic_DNA"/>
</dbReference>
<reference evidence="3" key="1">
    <citation type="submission" date="2022-08" db="EMBL/GenBank/DDBJ databases">
        <title>The genomic sequence of strain Paenibacillus sp. SCIV0701.</title>
        <authorList>
            <person name="Zhao H."/>
        </authorList>
    </citation>
    <scope>NUCLEOTIDE SEQUENCE</scope>
    <source>
        <strain evidence="3">SCIV0701</strain>
    </source>
</reference>
<accession>A0A9X2MTF5</accession>
<keyword evidence="4" id="KW-1185">Reference proteome</keyword>
<name>A0A9X2MTF5_9BACL</name>
<feature type="chain" id="PRO_5040927570" evidence="1">
    <location>
        <begin position="30"/>
        <end position="272"/>
    </location>
</feature>
<organism evidence="3 4">
    <name type="scientific">Paenibacillus soyae</name>
    <dbReference type="NCBI Taxonomy" id="2969249"/>
    <lineage>
        <taxon>Bacteria</taxon>
        <taxon>Bacillati</taxon>
        <taxon>Bacillota</taxon>
        <taxon>Bacilli</taxon>
        <taxon>Bacillales</taxon>
        <taxon>Paenibacillaceae</taxon>
        <taxon>Paenibacillus</taxon>
    </lineage>
</organism>
<sequence>MKVIKMRKSVFIGTIVSACLIFGAVGAGAATGLQKITANLNHNIKFKIDGDSWTPKNDKGQKMPPITYQGSTYLPARAVAEATGMYVGWDDATDTVIINTDGSAPVQEEEEETEAPVSSAGIMKLTGTEAQMEDKLRAEAQKIIKIYADALLTEDTSKFDAYIDSYTAEKRDNSPISLGRQYYKDDFSEMLAGTIEANTAADTKEYANTLKGVTLSEIETSYISDKSEFGQYFEFVYYPEGWDAFSSVYVKFEFSAEYYDSSTYLLEEVSVN</sequence>
<keyword evidence="1" id="KW-0732">Signal</keyword>
<proteinExistence type="predicted"/>
<dbReference type="SUPFAM" id="SSF55383">
    <property type="entry name" value="Copper amine oxidase, domain N"/>
    <property type="match status" value="1"/>
</dbReference>
<evidence type="ECO:0000313" key="3">
    <source>
        <dbReference type="EMBL" id="MCR2803412.1"/>
    </source>
</evidence>